<organism evidence="2 3">
    <name type="scientific">Faecalibacter rhinopitheci</name>
    <dbReference type="NCBI Taxonomy" id="2779678"/>
    <lineage>
        <taxon>Bacteria</taxon>
        <taxon>Pseudomonadati</taxon>
        <taxon>Bacteroidota</taxon>
        <taxon>Flavobacteriia</taxon>
        <taxon>Flavobacteriales</taxon>
        <taxon>Weeksellaceae</taxon>
        <taxon>Faecalibacter</taxon>
    </lineage>
</organism>
<reference evidence="2" key="1">
    <citation type="submission" date="2020-10" db="EMBL/GenBank/DDBJ databases">
        <authorList>
            <person name="Lu T."/>
            <person name="Wang Q."/>
            <person name="Han X."/>
        </authorList>
    </citation>
    <scope>NUCLEOTIDE SEQUENCE</scope>
    <source>
        <strain evidence="2">WQ 117</strain>
    </source>
</reference>
<evidence type="ECO:0000313" key="2">
    <source>
        <dbReference type="EMBL" id="MBF0598359.1"/>
    </source>
</evidence>
<name>A0A8J7FRP2_9FLAO</name>
<dbReference type="Proteomes" id="UP000608754">
    <property type="component" value="Unassembled WGS sequence"/>
</dbReference>
<keyword evidence="3" id="KW-1185">Reference proteome</keyword>
<proteinExistence type="predicted"/>
<protein>
    <submittedName>
        <fullName evidence="2">Uncharacterized protein</fullName>
    </submittedName>
</protein>
<dbReference type="AlphaFoldDB" id="A0A8J7FRP2"/>
<evidence type="ECO:0000256" key="1">
    <source>
        <dbReference type="SAM" id="SignalP"/>
    </source>
</evidence>
<sequence length="206" mass="23225">MKINKFINLLLLLLLTIFSSCALVPSISVPSYIIDSNTNNLKLNTKDGKWLLCEVAIPSNIYTEVINDSKSILSPKFGNRISFFLESSALIPYKLSFDLDENILNDIKNGNDFDYLILLDISINKNDFADYSLIPSSDNSAQKQSISRINVYDLNTRKLIYNKQVKGIIMSNSSSGPVYTKNINKLAFKTFNKLLNSFSDDLETLN</sequence>
<dbReference type="EMBL" id="JADGIK010000015">
    <property type="protein sequence ID" value="MBF0598359.1"/>
    <property type="molecule type" value="Genomic_DNA"/>
</dbReference>
<evidence type="ECO:0000313" key="3">
    <source>
        <dbReference type="Proteomes" id="UP000608754"/>
    </source>
</evidence>
<gene>
    <name evidence="2" type="ORF">IM532_13055</name>
</gene>
<keyword evidence="1" id="KW-0732">Signal</keyword>
<feature type="chain" id="PRO_5035226922" evidence="1">
    <location>
        <begin position="23"/>
        <end position="206"/>
    </location>
</feature>
<dbReference type="RefSeq" id="WP_194183944.1">
    <property type="nucleotide sequence ID" value="NZ_JADGIK010000015.1"/>
</dbReference>
<dbReference type="PROSITE" id="PS51257">
    <property type="entry name" value="PROKAR_LIPOPROTEIN"/>
    <property type="match status" value="1"/>
</dbReference>
<feature type="signal peptide" evidence="1">
    <location>
        <begin position="1"/>
        <end position="22"/>
    </location>
</feature>
<accession>A0A8J7FRP2</accession>
<comment type="caution">
    <text evidence="2">The sequence shown here is derived from an EMBL/GenBank/DDBJ whole genome shotgun (WGS) entry which is preliminary data.</text>
</comment>